<dbReference type="EMBL" id="VSSQ01031794">
    <property type="protein sequence ID" value="MPM82834.1"/>
    <property type="molecule type" value="Genomic_DNA"/>
</dbReference>
<accession>A0A645D0T4</accession>
<comment type="caution">
    <text evidence="3">The sequence shown here is derived from an EMBL/GenBank/DDBJ whole genome shotgun (WGS) entry which is preliminary data.</text>
</comment>
<dbReference type="Gene3D" id="2.40.50.250">
    <property type="entry name" value="bipa protein"/>
    <property type="match status" value="1"/>
</dbReference>
<dbReference type="InterPro" id="IPR035647">
    <property type="entry name" value="EFG_III/V"/>
</dbReference>
<evidence type="ECO:0000313" key="3">
    <source>
        <dbReference type="EMBL" id="MPM82834.1"/>
    </source>
</evidence>
<dbReference type="Pfam" id="PF21018">
    <property type="entry name" value="BipA_C"/>
    <property type="match status" value="1"/>
</dbReference>
<proteinExistence type="predicted"/>
<dbReference type="Gene3D" id="3.30.70.870">
    <property type="entry name" value="Elongation Factor G (Translational Gtpase), domain 3"/>
    <property type="match status" value="1"/>
</dbReference>
<feature type="domain" description="Elongation factor EFG" evidence="1">
    <location>
        <begin position="2"/>
        <end position="74"/>
    </location>
</feature>
<dbReference type="InterPro" id="IPR048876">
    <property type="entry name" value="BipA_C"/>
</dbReference>
<dbReference type="InterPro" id="IPR000640">
    <property type="entry name" value="EFG_V-like"/>
</dbReference>
<dbReference type="Pfam" id="PF00679">
    <property type="entry name" value="EFG_C"/>
    <property type="match status" value="1"/>
</dbReference>
<feature type="domain" description="TypA/BipA C-terminal" evidence="2">
    <location>
        <begin position="80"/>
        <end position="187"/>
    </location>
</feature>
<reference evidence="3" key="1">
    <citation type="submission" date="2019-08" db="EMBL/GenBank/DDBJ databases">
        <authorList>
            <person name="Kucharzyk K."/>
            <person name="Murdoch R.W."/>
            <person name="Higgins S."/>
            <person name="Loffler F."/>
        </authorList>
    </citation>
    <scope>NUCLEOTIDE SEQUENCE</scope>
</reference>
<dbReference type="SUPFAM" id="SSF54980">
    <property type="entry name" value="EF-G C-terminal domain-like"/>
    <property type="match status" value="1"/>
</dbReference>
<protein>
    <submittedName>
        <fullName evidence="3">GTP-binding protein TypA/BipA</fullName>
    </submittedName>
</protein>
<name>A0A645D0T4_9ZZZZ</name>
<evidence type="ECO:0000259" key="1">
    <source>
        <dbReference type="Pfam" id="PF00679"/>
    </source>
</evidence>
<gene>
    <name evidence="3" type="primary">typA_35</name>
    <name evidence="3" type="ORF">SDC9_129896</name>
</gene>
<organism evidence="3">
    <name type="scientific">bioreactor metagenome</name>
    <dbReference type="NCBI Taxonomy" id="1076179"/>
    <lineage>
        <taxon>unclassified sequences</taxon>
        <taxon>metagenomes</taxon>
        <taxon>ecological metagenomes</taxon>
    </lineage>
</organism>
<dbReference type="AlphaFoldDB" id="A0A645D0T4"/>
<sequence>MEIESQYVGVITEELGRRHAELLDSFTNDKGVARMVYKISSRNLLGFRTSILTKTRGNGIFASRFLGYEPLQESSLRLRNGVLVATEGGMVTAYALESVQQRGKTFVDPGDQVYEGQVVGLRNQQGDLDVNVCKAKHLTNFRSNADVLTVLDASKKMSLEEALDFIEDDELLEVTPLNLRLRKKYLSKIQRLRAAR</sequence>
<evidence type="ECO:0000259" key="2">
    <source>
        <dbReference type="Pfam" id="PF21018"/>
    </source>
</evidence>
<dbReference type="Gene3D" id="3.30.70.240">
    <property type="match status" value="1"/>
</dbReference>
<dbReference type="FunFam" id="2.40.50.250:FF:000001">
    <property type="entry name" value="GTP-binding protein TypA"/>
    <property type="match status" value="1"/>
</dbReference>
<dbReference type="InterPro" id="IPR042116">
    <property type="entry name" value="TypA/BipA_C"/>
</dbReference>